<comment type="caution">
    <text evidence="2">The sequence shown here is derived from an EMBL/GenBank/DDBJ whole genome shotgun (WGS) entry which is preliminary data.</text>
</comment>
<feature type="region of interest" description="Disordered" evidence="1">
    <location>
        <begin position="1"/>
        <end position="33"/>
    </location>
</feature>
<dbReference type="AlphaFoldDB" id="A0A0F9CKY7"/>
<feature type="compositionally biased region" description="Low complexity" evidence="1">
    <location>
        <begin position="9"/>
        <end position="32"/>
    </location>
</feature>
<evidence type="ECO:0000313" key="4">
    <source>
        <dbReference type="EMBL" id="KKM04938.1"/>
    </source>
</evidence>
<sequence length="64" mass="6828">MDPKDETTTTKQPETTDATAADAGPGEPTPTTFTQDQLDAILKERLARAMSTFTSKAKADVLAE</sequence>
<evidence type="ECO:0000256" key="1">
    <source>
        <dbReference type="SAM" id="MobiDB-lite"/>
    </source>
</evidence>
<feature type="non-terminal residue" evidence="2">
    <location>
        <position position="64"/>
    </location>
</feature>
<name>A0A0F9CKY7_9ZZZZ</name>
<accession>A0A0F9CKY7</accession>
<proteinExistence type="predicted"/>
<dbReference type="EMBL" id="LAZR01018707">
    <property type="protein sequence ID" value="KKL95314.1"/>
    <property type="molecule type" value="Genomic_DNA"/>
</dbReference>
<reference evidence="2" key="1">
    <citation type="journal article" date="2015" name="Nature">
        <title>Complex archaea that bridge the gap between prokaryotes and eukaryotes.</title>
        <authorList>
            <person name="Spang A."/>
            <person name="Saw J.H."/>
            <person name="Jorgensen S.L."/>
            <person name="Zaremba-Niedzwiedzka K."/>
            <person name="Martijn J."/>
            <person name="Lind A.E."/>
            <person name="van Eijk R."/>
            <person name="Schleper C."/>
            <person name="Guy L."/>
            <person name="Ettema T.J."/>
        </authorList>
    </citation>
    <scope>NUCLEOTIDE SEQUENCE</scope>
</reference>
<gene>
    <name evidence="4" type="ORF">LCGC14_1759220</name>
    <name evidence="3" type="ORF">LCGC14_1855820</name>
    <name evidence="2" type="ORF">LCGC14_2388480</name>
</gene>
<dbReference type="EMBL" id="LAZR01035590">
    <property type="protein sequence ID" value="KKL27107.1"/>
    <property type="molecule type" value="Genomic_DNA"/>
</dbReference>
<organism evidence="2">
    <name type="scientific">marine sediment metagenome</name>
    <dbReference type="NCBI Taxonomy" id="412755"/>
    <lineage>
        <taxon>unclassified sequences</taxon>
        <taxon>metagenomes</taxon>
        <taxon>ecological metagenomes</taxon>
    </lineage>
</organism>
<dbReference type="EMBL" id="LAZR01016338">
    <property type="protein sequence ID" value="KKM04938.1"/>
    <property type="molecule type" value="Genomic_DNA"/>
</dbReference>
<evidence type="ECO:0000313" key="2">
    <source>
        <dbReference type="EMBL" id="KKL27107.1"/>
    </source>
</evidence>
<evidence type="ECO:0000313" key="3">
    <source>
        <dbReference type="EMBL" id="KKL95314.1"/>
    </source>
</evidence>
<protein>
    <submittedName>
        <fullName evidence="2">Uncharacterized protein</fullName>
    </submittedName>
</protein>